<keyword evidence="4" id="KW-1185">Reference proteome</keyword>
<dbReference type="PATRIC" id="fig|740709.3.peg.1913"/>
<proteinExistence type="predicted"/>
<dbReference type="SUPFAM" id="SSF53955">
    <property type="entry name" value="Lysozyme-like"/>
    <property type="match status" value="1"/>
</dbReference>
<dbReference type="PANTHER" id="PTHR30163:SF8">
    <property type="entry name" value="LYTIC MUREIN TRANSGLYCOSYLASE"/>
    <property type="match status" value="1"/>
</dbReference>
<feature type="signal peptide" evidence="1">
    <location>
        <begin position="1"/>
        <end position="22"/>
    </location>
</feature>
<evidence type="ECO:0000259" key="2">
    <source>
        <dbReference type="Pfam" id="PF13406"/>
    </source>
</evidence>
<comment type="caution">
    <text evidence="3">The sequence shown here is derived from an EMBL/GenBank/DDBJ whole genome shotgun (WGS) entry which is preliminary data.</text>
</comment>
<dbReference type="NCBIfam" id="TIGR02283">
    <property type="entry name" value="MltB_2"/>
    <property type="match status" value="1"/>
</dbReference>
<dbReference type="GO" id="GO:0009253">
    <property type="term" value="P:peptidoglycan catabolic process"/>
    <property type="evidence" value="ECO:0007669"/>
    <property type="project" value="TreeGrafter"/>
</dbReference>
<gene>
    <name evidence="3" type="ORF">A10D4_09449</name>
</gene>
<name>K2KJQ0_9GAMM</name>
<dbReference type="CDD" id="cd13399">
    <property type="entry name" value="Slt35-like"/>
    <property type="match status" value="1"/>
</dbReference>
<dbReference type="STRING" id="740709.A10D4_09449"/>
<reference evidence="3 4" key="1">
    <citation type="journal article" date="2012" name="J. Bacteriol.">
        <title>Genome Sequence of Idiomarina xiamenensis Type Strain 10-D-4.</title>
        <authorList>
            <person name="Lai Q."/>
            <person name="Wang L."/>
            <person name="Wang W."/>
            <person name="Shao Z."/>
        </authorList>
    </citation>
    <scope>NUCLEOTIDE SEQUENCE [LARGE SCALE GENOMIC DNA]</scope>
    <source>
        <strain evidence="3 4">10-D-4</strain>
    </source>
</reference>
<dbReference type="PANTHER" id="PTHR30163">
    <property type="entry name" value="MEMBRANE-BOUND LYTIC MUREIN TRANSGLYCOSYLASE B"/>
    <property type="match status" value="1"/>
</dbReference>
<accession>K2KJQ0</accession>
<dbReference type="Pfam" id="PF13406">
    <property type="entry name" value="SLT_2"/>
    <property type="match status" value="1"/>
</dbReference>
<feature type="chain" id="PRO_5003862982" evidence="1">
    <location>
        <begin position="23"/>
        <end position="352"/>
    </location>
</feature>
<dbReference type="Gene3D" id="1.10.530.10">
    <property type="match status" value="1"/>
</dbReference>
<dbReference type="GO" id="GO:0008933">
    <property type="term" value="F:peptidoglycan lytic transglycosylase activity"/>
    <property type="evidence" value="ECO:0007669"/>
    <property type="project" value="TreeGrafter"/>
</dbReference>
<dbReference type="eggNOG" id="COG2951">
    <property type="taxonomic scope" value="Bacteria"/>
</dbReference>
<dbReference type="Proteomes" id="UP000014115">
    <property type="component" value="Unassembled WGS sequence"/>
</dbReference>
<dbReference type="FunFam" id="1.10.8.350:FF:000001">
    <property type="entry name" value="Lytic murein transglycosylase B"/>
    <property type="match status" value="1"/>
</dbReference>
<dbReference type="OrthoDB" id="9772911at2"/>
<protein>
    <submittedName>
        <fullName evidence="3">Membrane-bound lytic murein transglycosylase</fullName>
    </submittedName>
</protein>
<dbReference type="InterPro" id="IPR011970">
    <property type="entry name" value="MltB_2"/>
</dbReference>
<evidence type="ECO:0000313" key="3">
    <source>
        <dbReference type="EMBL" id="EKE82819.1"/>
    </source>
</evidence>
<dbReference type="InterPro" id="IPR043426">
    <property type="entry name" value="MltB-like"/>
</dbReference>
<dbReference type="InterPro" id="IPR031304">
    <property type="entry name" value="SLT_2"/>
</dbReference>
<dbReference type="Gene3D" id="1.10.8.350">
    <property type="entry name" value="Bacterial muramidase"/>
    <property type="match status" value="1"/>
</dbReference>
<organism evidence="3 4">
    <name type="scientific">Idiomarina xiamenensis 10-D-4</name>
    <dbReference type="NCBI Taxonomy" id="740709"/>
    <lineage>
        <taxon>Bacteria</taxon>
        <taxon>Pseudomonadati</taxon>
        <taxon>Pseudomonadota</taxon>
        <taxon>Gammaproteobacteria</taxon>
        <taxon>Alteromonadales</taxon>
        <taxon>Idiomarinaceae</taxon>
        <taxon>Idiomarina</taxon>
    </lineage>
</organism>
<evidence type="ECO:0000313" key="4">
    <source>
        <dbReference type="Proteomes" id="UP000014115"/>
    </source>
</evidence>
<dbReference type="EMBL" id="AMRG01000011">
    <property type="protein sequence ID" value="EKE82819.1"/>
    <property type="molecule type" value="Genomic_DNA"/>
</dbReference>
<feature type="domain" description="Transglycosylase SLT" evidence="2">
    <location>
        <begin position="54"/>
        <end position="346"/>
    </location>
</feature>
<evidence type="ECO:0000256" key="1">
    <source>
        <dbReference type="SAM" id="SignalP"/>
    </source>
</evidence>
<dbReference type="InterPro" id="IPR023346">
    <property type="entry name" value="Lysozyme-like_dom_sf"/>
</dbReference>
<sequence length="352" mass="39725">MRKLLPTMVIAMTSLTPAWVTAQPLLLTGMQPALVQDNATQATAETAEPSKPTFEAYVEQLQSEAKAEGFTEQTLQAAFAKVKYYERAVELDKNQPEFKLTLDTYLPRAVPDWKAQQARELYQEHLPLLTEIGEKYGVQPRFIVALWGIETNFGKFTGGFDVISSLTTLAYDGRREAFFKRQLWQALTIIQEGHIAPDDMKGSWAGAMGQTQFMPSSFMQYAVDYDGDGKKDIWGSLPDVFASAANYLSSVGWRDDVTWGRQVQIPEDFDEQLATLKTKKSLAEWQALGVRRYDGENLPQRDDIEASVIIPDDKHGRVYLAYANYDALMRWNRSNYFVAAVGLLSDRIRFGG</sequence>
<dbReference type="RefSeq" id="WP_008489174.1">
    <property type="nucleotide sequence ID" value="NZ_AMRG01000011.1"/>
</dbReference>
<keyword evidence="1" id="KW-0732">Signal</keyword>
<dbReference type="AlphaFoldDB" id="K2KJQ0"/>